<sequence>MPSRKELMLLRLKLLRDTVSKIERSKKLYSKVKNLDHLAKMTVEIMTEDHAQDAIGYSTLLKHSGQYRGVLEESLSKISKLNASSLSSRNKQHGNLSILDSAPSNWVAEKALLQCKISNLNEKLTKSHQRNEQLELTLAQIDQQLGNGNTNVTGNNTENETRKMCHAMAHLLDWLNSSDLGVIYEQNNNTITDIYGEVIVNSQYLTPYFDWQSSREHGGNNE</sequence>
<comment type="caution">
    <text evidence="2">The sequence shown here is derived from an EMBL/GenBank/DDBJ whole genome shotgun (WGS) entry which is preliminary data.</text>
</comment>
<dbReference type="RefSeq" id="WP_023403762.1">
    <property type="nucleotide sequence ID" value="NZ_BAUJ01000019.1"/>
</dbReference>
<evidence type="ECO:0000256" key="1">
    <source>
        <dbReference type="SAM" id="Coils"/>
    </source>
</evidence>
<evidence type="ECO:0000313" key="3">
    <source>
        <dbReference type="Proteomes" id="UP000017800"/>
    </source>
</evidence>
<evidence type="ECO:0000313" key="2">
    <source>
        <dbReference type="EMBL" id="GAD89395.1"/>
    </source>
</evidence>
<dbReference type="EMBL" id="BAUJ01000019">
    <property type="protein sequence ID" value="GAD89395.1"/>
    <property type="molecule type" value="Genomic_DNA"/>
</dbReference>
<keyword evidence="3" id="KW-1185">Reference proteome</keyword>
<dbReference type="AlphaFoldDB" id="V5HJG0"/>
<reference evidence="2 3" key="1">
    <citation type="submission" date="2013-11" db="EMBL/GenBank/DDBJ databases">
        <title>Whole genome shotgun sequence of Vibrio halioticoli NBRC 102217.</title>
        <authorList>
            <person name="Isaki S."/>
            <person name="Kimura A."/>
            <person name="Ohji S."/>
            <person name="Hosoyama A."/>
            <person name="Fujita N."/>
            <person name="Hashimoto M."/>
            <person name="Hosoyama Y."/>
            <person name="Yamazoe A."/>
        </authorList>
    </citation>
    <scope>NUCLEOTIDE SEQUENCE [LARGE SCALE GENOMIC DNA]</scope>
    <source>
        <strain evidence="2 3">NBRC 102217</strain>
    </source>
</reference>
<dbReference type="eggNOG" id="ENOG5031PZU">
    <property type="taxonomic scope" value="Bacteria"/>
</dbReference>
<feature type="coiled-coil region" evidence="1">
    <location>
        <begin position="117"/>
        <end position="144"/>
    </location>
</feature>
<gene>
    <name evidence="2" type="ORF">VHA01S_019_00720</name>
</gene>
<keyword evidence="1" id="KW-0175">Coiled coil</keyword>
<accession>V5HJG0</accession>
<name>V5HJG0_9VIBR</name>
<proteinExistence type="predicted"/>
<protein>
    <submittedName>
        <fullName evidence="2">Uncharacterized protein</fullName>
    </submittedName>
</protein>
<organism evidence="2 3">
    <name type="scientific">Vibrio halioticoli NBRC 102217</name>
    <dbReference type="NCBI Taxonomy" id="1219072"/>
    <lineage>
        <taxon>Bacteria</taxon>
        <taxon>Pseudomonadati</taxon>
        <taxon>Pseudomonadota</taxon>
        <taxon>Gammaproteobacteria</taxon>
        <taxon>Vibrionales</taxon>
        <taxon>Vibrionaceae</taxon>
        <taxon>Vibrio</taxon>
    </lineage>
</organism>
<dbReference type="Proteomes" id="UP000017800">
    <property type="component" value="Unassembled WGS sequence"/>
</dbReference>